<dbReference type="AlphaFoldDB" id="A0A0Q9YDS0"/>
<keyword evidence="4" id="KW-1185">Reference proteome</keyword>
<dbReference type="RefSeq" id="WP_075067549.1">
    <property type="nucleotide sequence ID" value="NZ_LKAJ02000001.1"/>
</dbReference>
<evidence type="ECO:0000313" key="2">
    <source>
        <dbReference type="EMBL" id="KRG18671.1"/>
    </source>
</evidence>
<protein>
    <submittedName>
        <fullName evidence="2">PRC-barrel domain protein</fullName>
    </submittedName>
    <submittedName>
        <fullName evidence="3">PRC-barrel domain-containing protein</fullName>
    </submittedName>
</protein>
<gene>
    <name evidence="3" type="ORF">HT99x_000645</name>
    <name evidence="2" type="ORF">HT99x_02957</name>
</gene>
<dbReference type="EMBL" id="LKAJ01000019">
    <property type="protein sequence ID" value="KRG18671.1"/>
    <property type="molecule type" value="Genomic_DNA"/>
</dbReference>
<dbReference type="SUPFAM" id="SSF50346">
    <property type="entry name" value="PRC-barrel domain"/>
    <property type="match status" value="1"/>
</dbReference>
<feature type="domain" description="PRC-barrel" evidence="1">
    <location>
        <begin position="12"/>
        <end position="84"/>
    </location>
</feature>
<comment type="caution">
    <text evidence="2">The sequence shown here is derived from an EMBL/GenBank/DDBJ whole genome shotgun (WGS) entry which is preliminary data.</text>
</comment>
<evidence type="ECO:0000259" key="1">
    <source>
        <dbReference type="Pfam" id="PF05239"/>
    </source>
</evidence>
<proteinExistence type="predicted"/>
<dbReference type="PANTHER" id="PTHR36505">
    <property type="entry name" value="BLR1072 PROTEIN"/>
    <property type="match status" value="1"/>
</dbReference>
<dbReference type="Pfam" id="PF05239">
    <property type="entry name" value="PRC"/>
    <property type="match status" value="1"/>
</dbReference>
<reference evidence="2" key="1">
    <citation type="submission" date="2015-09" db="EMBL/GenBank/DDBJ databases">
        <title>Draft Genome Sequences of Two Novel Amoeba-resistant Intranuclear Bacteria, Candidatus Berkiella cookevillensis and Candidatus Berkiella aquae.</title>
        <authorList>
            <person name="Mehari Y.T."/>
            <person name="Arivett B.A."/>
            <person name="Farone A.L."/>
            <person name="Gunderson J.H."/>
            <person name="Farone M.B."/>
        </authorList>
    </citation>
    <scope>NUCLEOTIDE SEQUENCE [LARGE SCALE GENOMIC DNA]</scope>
    <source>
        <strain evidence="2">HT99</strain>
    </source>
</reference>
<organism evidence="2">
    <name type="scientific">Candidatus Berkiella aquae</name>
    <dbReference type="NCBI Taxonomy" id="295108"/>
    <lineage>
        <taxon>Bacteria</taxon>
        <taxon>Pseudomonadati</taxon>
        <taxon>Pseudomonadota</taxon>
        <taxon>Gammaproteobacteria</taxon>
        <taxon>Candidatus Berkiellales</taxon>
        <taxon>Candidatus Berkiellaceae</taxon>
        <taxon>Candidatus Berkiella</taxon>
    </lineage>
</organism>
<reference evidence="3" key="3">
    <citation type="submission" date="2021-06" db="EMBL/GenBank/DDBJ databases">
        <title>Genomic Description and Analysis of Intracellular Bacteria, Candidatus Berkiella cookevillensis and Candidatus Berkiella aquae.</title>
        <authorList>
            <person name="Kidane D.T."/>
            <person name="Mehari Y.T."/>
            <person name="Rice F.C."/>
            <person name="Arivett B.A."/>
            <person name="Farone A.L."/>
            <person name="Berk S.G."/>
            <person name="Farone M.B."/>
        </authorList>
    </citation>
    <scope>NUCLEOTIDE SEQUENCE</scope>
    <source>
        <strain evidence="3">HT99</strain>
    </source>
</reference>
<dbReference type="EMBL" id="LKAJ02000001">
    <property type="protein sequence ID" value="MCS5709925.1"/>
    <property type="molecule type" value="Genomic_DNA"/>
</dbReference>
<accession>A0A0Q9YDS0</accession>
<dbReference type="OrthoDB" id="286778at2"/>
<name>A0A0Q9YDS0_9GAMM</name>
<sequence length="123" mass="14093">MGRASNVVKANDEIISVKVMNNANEDLGKITEVMLDKQTGDVAYVVLESGAFLGLGGKLFALPWNALHYDTQKDCFKVDIDKQRLENAPGFDKDHWPDMADRTWGQSIYTYYKTTPYWEQRHF</sequence>
<dbReference type="PANTHER" id="PTHR36505:SF1">
    <property type="entry name" value="BLR1072 PROTEIN"/>
    <property type="match status" value="1"/>
</dbReference>
<dbReference type="Gene3D" id="2.30.30.240">
    <property type="entry name" value="PRC-barrel domain"/>
    <property type="match status" value="1"/>
</dbReference>
<evidence type="ECO:0000313" key="4">
    <source>
        <dbReference type="Proteomes" id="UP000051497"/>
    </source>
</evidence>
<dbReference type="InterPro" id="IPR011033">
    <property type="entry name" value="PRC_barrel-like_sf"/>
</dbReference>
<dbReference type="InterPro" id="IPR027275">
    <property type="entry name" value="PRC-brl_dom"/>
</dbReference>
<evidence type="ECO:0000313" key="3">
    <source>
        <dbReference type="EMBL" id="MCS5709925.1"/>
    </source>
</evidence>
<dbReference type="PATRIC" id="fig|1590043.3.peg.3006"/>
<reference evidence="3" key="2">
    <citation type="journal article" date="2016" name="Genome Announc.">
        <title>Draft Genome Sequences of Two Novel Amoeba-Resistant Intranuclear Bacteria, 'Candidatus Berkiella cookevillensis' and 'Candidatus Berkiella aquae'.</title>
        <authorList>
            <person name="Mehari Y.T."/>
            <person name="Arivett B.A."/>
            <person name="Farone A.L."/>
            <person name="Gunderson J.H."/>
            <person name="Farone M.B."/>
        </authorList>
    </citation>
    <scope>NUCLEOTIDE SEQUENCE</scope>
    <source>
        <strain evidence="3">HT99</strain>
    </source>
</reference>
<dbReference type="Proteomes" id="UP000051497">
    <property type="component" value="Unassembled WGS sequence"/>
</dbReference>
<dbReference type="STRING" id="295108.HT99x_02957"/>